<dbReference type="GO" id="GO:0016301">
    <property type="term" value="F:kinase activity"/>
    <property type="evidence" value="ECO:0007669"/>
    <property type="project" value="UniProtKB-KW"/>
</dbReference>
<keyword evidence="4" id="KW-0808">Transferase</keyword>
<feature type="region of interest" description="Disordered" evidence="1">
    <location>
        <begin position="247"/>
        <end position="266"/>
    </location>
</feature>
<keyword evidence="2" id="KW-0732">Signal</keyword>
<feature type="signal peptide" evidence="2">
    <location>
        <begin position="1"/>
        <end position="21"/>
    </location>
</feature>
<accession>A0A8H6J6P4</accession>
<dbReference type="InterPro" id="IPR011009">
    <property type="entry name" value="Kinase-like_dom_sf"/>
</dbReference>
<comment type="caution">
    <text evidence="4">The sequence shown here is derived from an EMBL/GenBank/DDBJ whole genome shotgun (WGS) entry which is preliminary data.</text>
</comment>
<proteinExistence type="predicted"/>
<dbReference type="EMBL" id="WIGN01000146">
    <property type="protein sequence ID" value="KAF6807021.1"/>
    <property type="molecule type" value="Genomic_DNA"/>
</dbReference>
<dbReference type="SUPFAM" id="SSF56112">
    <property type="entry name" value="Protein kinase-like (PK-like)"/>
    <property type="match status" value="1"/>
</dbReference>
<keyword evidence="4" id="KW-0418">Kinase</keyword>
<dbReference type="Gene3D" id="3.90.1200.10">
    <property type="match status" value="1"/>
</dbReference>
<dbReference type="Pfam" id="PF01636">
    <property type="entry name" value="APH"/>
    <property type="match status" value="1"/>
</dbReference>
<keyword evidence="5" id="KW-1185">Reference proteome</keyword>
<reference evidence="4 5" key="1">
    <citation type="journal article" date="2020" name="Phytopathology">
        <title>Genome Sequence Resources of Colletotrichum truncatum, C. plurivorum, C. musicola, and C. sojae: Four Species Pathogenic to Soybean (Glycine max).</title>
        <authorList>
            <person name="Rogerio F."/>
            <person name="Boufleur T.R."/>
            <person name="Ciampi-Guillardi M."/>
            <person name="Sukno S.A."/>
            <person name="Thon M.R."/>
            <person name="Massola Junior N.S."/>
            <person name="Baroncelli R."/>
        </authorList>
    </citation>
    <scope>NUCLEOTIDE SEQUENCE [LARGE SCALE GENOMIC DNA]</scope>
    <source>
        <strain evidence="4 5">LFN0009</strain>
    </source>
</reference>
<dbReference type="Gene3D" id="3.30.200.20">
    <property type="entry name" value="Phosphorylase Kinase, domain 1"/>
    <property type="match status" value="1"/>
</dbReference>
<sequence>MSHVPHIEWLHSVFGWFPLWAVEPDETAVMDEVKSTLNLQGPCSIEFLAEGSYNKVYVIKHADGEAVARIAMPLDPKWKTLSEVATIQWVHENTGLPVPRVLGYSTDRTNRIGLEWIIMEKVPGKPYAEVWNKVSFSAKKQLVHDMAKFYSDTFAHQFRGIGNIFPQPAAVQDQGDEKSGTEDDDDFKTRFAPGFTVERLVYQNKGEYPDPEVSRGPFASSREWISARLDLIEVQCTARLKHLRHAAGSSDEGTGDEFSGTDITDEEKERFGLGNKLKVMSRLRHHLADFFPAGSLEPEPSVIFNSDMNSGNVLVDQTGKLTAVVDWECVSALPLWAACEYPEFLIGRPNDHCPTKSEYDHDENGEVEENFWDDLENFEKTQLRRLFLAEMEMLQPEWVAIQRSTERQRDFSFAVVTCAEFRGPGSISYWLNDVEAGVEGNGGLRYRSYQGIF</sequence>
<dbReference type="PANTHER" id="PTHR21310">
    <property type="entry name" value="AMINOGLYCOSIDE PHOSPHOTRANSFERASE-RELATED-RELATED"/>
    <property type="match status" value="1"/>
</dbReference>
<dbReference type="PANTHER" id="PTHR21310:SF13">
    <property type="entry name" value="AMINOGLYCOSIDE PHOSPHOTRANSFERASE DOMAIN-CONTAINING PROTEIN"/>
    <property type="match status" value="1"/>
</dbReference>
<dbReference type="Proteomes" id="UP000652219">
    <property type="component" value="Unassembled WGS sequence"/>
</dbReference>
<name>A0A8H6J6P4_9PEZI</name>
<organism evidence="4 5">
    <name type="scientific">Colletotrichum sojae</name>
    <dbReference type="NCBI Taxonomy" id="2175907"/>
    <lineage>
        <taxon>Eukaryota</taxon>
        <taxon>Fungi</taxon>
        <taxon>Dikarya</taxon>
        <taxon>Ascomycota</taxon>
        <taxon>Pezizomycotina</taxon>
        <taxon>Sordariomycetes</taxon>
        <taxon>Hypocreomycetidae</taxon>
        <taxon>Glomerellales</taxon>
        <taxon>Glomerellaceae</taxon>
        <taxon>Colletotrichum</taxon>
        <taxon>Colletotrichum orchidearum species complex</taxon>
    </lineage>
</organism>
<feature type="domain" description="Aminoglycoside phosphotransferase" evidence="3">
    <location>
        <begin position="45"/>
        <end position="331"/>
    </location>
</feature>
<dbReference type="InterPro" id="IPR051678">
    <property type="entry name" value="AGP_Transferase"/>
</dbReference>
<evidence type="ECO:0000256" key="1">
    <source>
        <dbReference type="SAM" id="MobiDB-lite"/>
    </source>
</evidence>
<protein>
    <submittedName>
        <fullName evidence="4">Kinase-like protein</fullName>
    </submittedName>
</protein>
<dbReference type="AlphaFoldDB" id="A0A8H6J6P4"/>
<feature type="chain" id="PRO_5034455780" evidence="2">
    <location>
        <begin position="22"/>
        <end position="453"/>
    </location>
</feature>
<gene>
    <name evidence="4" type="ORF">CSOJ01_08444</name>
</gene>
<evidence type="ECO:0000256" key="2">
    <source>
        <dbReference type="SAM" id="SignalP"/>
    </source>
</evidence>
<evidence type="ECO:0000259" key="3">
    <source>
        <dbReference type="Pfam" id="PF01636"/>
    </source>
</evidence>
<evidence type="ECO:0000313" key="5">
    <source>
        <dbReference type="Proteomes" id="UP000652219"/>
    </source>
</evidence>
<dbReference type="InterPro" id="IPR002575">
    <property type="entry name" value="Aminoglycoside_PTrfase"/>
</dbReference>
<evidence type="ECO:0000313" key="4">
    <source>
        <dbReference type="EMBL" id="KAF6807021.1"/>
    </source>
</evidence>